<dbReference type="EMBL" id="QLMJ01000014">
    <property type="protein sequence ID" value="RAK31979.1"/>
    <property type="molecule type" value="Genomic_DNA"/>
</dbReference>
<dbReference type="Proteomes" id="UP000249341">
    <property type="component" value="Unassembled WGS sequence"/>
</dbReference>
<evidence type="ECO:0000256" key="1">
    <source>
        <dbReference type="SAM" id="MobiDB-lite"/>
    </source>
</evidence>
<evidence type="ECO:0008006" key="4">
    <source>
        <dbReference type="Google" id="ProtNLM"/>
    </source>
</evidence>
<gene>
    <name evidence="2" type="ORF">B0I29_114231</name>
</gene>
<dbReference type="OrthoDB" id="3755682at2"/>
<comment type="caution">
    <text evidence="2">The sequence shown here is derived from an EMBL/GenBank/DDBJ whole genome shotgun (WGS) entry which is preliminary data.</text>
</comment>
<name>A0A327Z659_9ACTN</name>
<dbReference type="AlphaFoldDB" id="A0A327Z659"/>
<sequence length="626" mass="67837">MPERPVALVPALVAADPVDLAEAVAAPPLDNLHRIGGEMFAWTDRKATLPSGGLFRYLFGTLAGPGRTVLVAGPHSDQLINELVSTGAEVTWLLRSLPDAEESAAAHPSVTVLAGALGKLAPDQYDLVVAADGVTRLNSAEGDQLPVGSMLDRLSLAVGADGVLLLMHDNHFGVHHTVALGPEGRYGSDADWYPSDELDAGRPSSRAELVARLADGGLVIDASYAAFPDPAEPAVLLGERVLGDTTSTLRPWLGSVVAQAFTSSYRGRPVLSDPRKLAARALRAGAEDAVAGGWLVIASAADKSGFIPHDVIVGDVHGTFTYGVNVDSEPELLVPIEEPLERAGLRRTGVPSVAAADGYLLEDRLLELCAANDVRRLRQEIMQFDSWVREQARDGFLHGPVAVADVSDVLITRDGPVVLAVRWEPTGPVPVETALVRSLWQFAVRLITGARPHPWPITSSAMDLTTILLGMAGRGVTEPELRTAVDLQVSIDSAELGLRPAEQHDHKLNLLSVQPGTVPVDVVGYRELTEALWRQRYQTSHLLHMTEWTEDIIASRDRWLSKMDWEIQIYRASWAGKFLTVSRTAYRLISRDLRAARQRRRQRRAAAAAARRWRKAQKAKGSPETD</sequence>
<evidence type="ECO:0000313" key="2">
    <source>
        <dbReference type="EMBL" id="RAK31979.1"/>
    </source>
</evidence>
<accession>A0A327Z659</accession>
<dbReference type="RefSeq" id="WP_146616900.1">
    <property type="nucleotide sequence ID" value="NZ_JACHWI010000004.1"/>
</dbReference>
<feature type="region of interest" description="Disordered" evidence="1">
    <location>
        <begin position="607"/>
        <end position="626"/>
    </location>
</feature>
<keyword evidence="3" id="KW-1185">Reference proteome</keyword>
<evidence type="ECO:0000313" key="3">
    <source>
        <dbReference type="Proteomes" id="UP000249341"/>
    </source>
</evidence>
<organism evidence="2 3">
    <name type="scientific">Actinoplanes lutulentus</name>
    <dbReference type="NCBI Taxonomy" id="1287878"/>
    <lineage>
        <taxon>Bacteria</taxon>
        <taxon>Bacillati</taxon>
        <taxon>Actinomycetota</taxon>
        <taxon>Actinomycetes</taxon>
        <taxon>Micromonosporales</taxon>
        <taxon>Micromonosporaceae</taxon>
        <taxon>Actinoplanes</taxon>
    </lineage>
</organism>
<proteinExistence type="predicted"/>
<protein>
    <recommendedName>
        <fullName evidence="4">Methyltransferase family protein</fullName>
    </recommendedName>
</protein>
<reference evidence="2 3" key="1">
    <citation type="submission" date="2018-06" db="EMBL/GenBank/DDBJ databases">
        <title>Genomic Encyclopedia of Type Strains, Phase III (KMG-III): the genomes of soil and plant-associated and newly described type strains.</title>
        <authorList>
            <person name="Whitman W."/>
        </authorList>
    </citation>
    <scope>NUCLEOTIDE SEQUENCE [LARGE SCALE GENOMIC DNA]</scope>
    <source>
        <strain evidence="2 3">CGMCC 4.7090</strain>
    </source>
</reference>